<dbReference type="OrthoDB" id="2958217at2759"/>
<comment type="caution">
    <text evidence="1">The sequence shown here is derived from an EMBL/GenBank/DDBJ whole genome shotgun (WGS) entry which is preliminary data.</text>
</comment>
<keyword evidence="2" id="KW-1185">Reference proteome</keyword>
<name>A0A370TEV6_9HELO</name>
<dbReference type="GeneID" id="43601499"/>
<reference evidence="1 2" key="1">
    <citation type="journal article" date="2018" name="IMA Fungus">
        <title>IMA Genome-F 9: Draft genome sequence of Annulohypoxylon stygium, Aspergillus mulundensis, Berkeleyomyces basicola (syn. Thielaviopsis basicola), Ceratocystis smalleyi, two Cercospora beticola strains, Coleophoma cylindrospora, Fusarium fracticaudum, Phialophora cf. hyalina, and Morchella septimelata.</title>
        <authorList>
            <person name="Wingfield B.D."/>
            <person name="Bills G.F."/>
            <person name="Dong Y."/>
            <person name="Huang W."/>
            <person name="Nel W.J."/>
            <person name="Swalarsk-Parry B.S."/>
            <person name="Vaghefi N."/>
            <person name="Wilken P.M."/>
            <person name="An Z."/>
            <person name="de Beer Z.W."/>
            <person name="De Vos L."/>
            <person name="Chen L."/>
            <person name="Duong T.A."/>
            <person name="Gao Y."/>
            <person name="Hammerbacher A."/>
            <person name="Kikkert J.R."/>
            <person name="Li Y."/>
            <person name="Li H."/>
            <person name="Li K."/>
            <person name="Li Q."/>
            <person name="Liu X."/>
            <person name="Ma X."/>
            <person name="Naidoo K."/>
            <person name="Pethybridge S.J."/>
            <person name="Sun J."/>
            <person name="Steenkamp E.T."/>
            <person name="van der Nest M.A."/>
            <person name="van Wyk S."/>
            <person name="Wingfield M.J."/>
            <person name="Xiong C."/>
            <person name="Yue Q."/>
            <person name="Zhang X."/>
        </authorList>
    </citation>
    <scope>NUCLEOTIDE SEQUENCE [LARGE SCALE GENOMIC DNA]</scope>
    <source>
        <strain evidence="1 2">BP 5553</strain>
    </source>
</reference>
<dbReference type="Proteomes" id="UP000254866">
    <property type="component" value="Unassembled WGS sequence"/>
</dbReference>
<accession>A0A370TEV6</accession>
<dbReference type="AlphaFoldDB" id="A0A370TEV6"/>
<evidence type="ECO:0000313" key="2">
    <source>
        <dbReference type="Proteomes" id="UP000254866"/>
    </source>
</evidence>
<dbReference type="RefSeq" id="XP_031866704.1">
    <property type="nucleotide sequence ID" value="XM_032017273.1"/>
</dbReference>
<organism evidence="1 2">
    <name type="scientific">Venustampulla echinocandica</name>
    <dbReference type="NCBI Taxonomy" id="2656787"/>
    <lineage>
        <taxon>Eukaryota</taxon>
        <taxon>Fungi</taxon>
        <taxon>Dikarya</taxon>
        <taxon>Ascomycota</taxon>
        <taxon>Pezizomycotina</taxon>
        <taxon>Leotiomycetes</taxon>
        <taxon>Helotiales</taxon>
        <taxon>Pleuroascaceae</taxon>
        <taxon>Venustampulla</taxon>
    </lineage>
</organism>
<dbReference type="EMBL" id="NPIC01000009">
    <property type="protein sequence ID" value="RDL33211.1"/>
    <property type="molecule type" value="Genomic_DNA"/>
</dbReference>
<protein>
    <submittedName>
        <fullName evidence="1">Uncharacterized protein</fullName>
    </submittedName>
</protein>
<evidence type="ECO:0000313" key="1">
    <source>
        <dbReference type="EMBL" id="RDL33211.1"/>
    </source>
</evidence>
<dbReference type="STRING" id="2656787.A0A370TEV6"/>
<proteinExistence type="predicted"/>
<gene>
    <name evidence="1" type="ORF">BP5553_08650</name>
</gene>
<sequence length="145" mass="16373">MGYTHYWEVKDQAVWAQIWPRLISDANQVIGHANVELRQDEYHRDHATIEEGIKLNGTCDHEPFVLLPAGPGSMGFAFCKTARKPYDLVVATVLMRAKMLAGNGFRVNSDGEFDSDLDTWVAAKKLYMQLWPSEQVPTEDIFGDA</sequence>